<comment type="caution">
    <text evidence="2">The sequence shown here is derived from an EMBL/GenBank/DDBJ whole genome shotgun (WGS) entry which is preliminary data.</text>
</comment>
<proteinExistence type="predicted"/>
<evidence type="ECO:0000313" key="2">
    <source>
        <dbReference type="EMBL" id="ERK38766.1"/>
    </source>
</evidence>
<organism evidence="2 3">
    <name type="scientific">Segatella baroniae F0067</name>
    <dbReference type="NCBI Taxonomy" id="1115809"/>
    <lineage>
        <taxon>Bacteria</taxon>
        <taxon>Pseudomonadati</taxon>
        <taxon>Bacteroidota</taxon>
        <taxon>Bacteroidia</taxon>
        <taxon>Bacteroidales</taxon>
        <taxon>Prevotellaceae</taxon>
        <taxon>Segatella</taxon>
    </lineage>
</organism>
<evidence type="ECO:0000313" key="3">
    <source>
        <dbReference type="Proteomes" id="UP000016648"/>
    </source>
</evidence>
<dbReference type="RefSeq" id="WP_021590212.1">
    <property type="nucleotide sequence ID" value="NZ_AWEY01000033.1"/>
</dbReference>
<feature type="domain" description="TfoX N-terminal" evidence="1">
    <location>
        <begin position="13"/>
        <end position="94"/>
    </location>
</feature>
<evidence type="ECO:0000259" key="1">
    <source>
        <dbReference type="Pfam" id="PF04993"/>
    </source>
</evidence>
<sequence length="103" mass="11491">MASNPDFVQYVADQCAGAGDIVARKMFGDYGIYCHGKIFGLICDDKLYIKPTEAGRKMLPVVDLQPPYNGAKDYFYIADVDDHAWLSELVKATCKELPAPKKR</sequence>
<dbReference type="PATRIC" id="fig|1115809.3.peg.1857"/>
<protein>
    <submittedName>
        <fullName evidence="2">TfoX N-terminal domain protein</fullName>
    </submittedName>
</protein>
<dbReference type="Gene3D" id="3.30.1460.30">
    <property type="entry name" value="YgaC/TfoX-N like chaperone"/>
    <property type="match status" value="1"/>
</dbReference>
<accession>U2P3K7</accession>
<dbReference type="Proteomes" id="UP000016648">
    <property type="component" value="Unassembled WGS sequence"/>
</dbReference>
<gene>
    <name evidence="2" type="ORF">HMPREF9135_1513</name>
</gene>
<reference evidence="2 3" key="1">
    <citation type="submission" date="2013-08" db="EMBL/GenBank/DDBJ databases">
        <authorList>
            <person name="Durkin A.S."/>
            <person name="Haft D.R."/>
            <person name="McCorrison J."/>
            <person name="Torralba M."/>
            <person name="Gillis M."/>
            <person name="Haft D.H."/>
            <person name="Methe B."/>
            <person name="Sutton G."/>
            <person name="Nelson K.E."/>
        </authorList>
    </citation>
    <scope>NUCLEOTIDE SEQUENCE [LARGE SCALE GENOMIC DNA]</scope>
    <source>
        <strain evidence="2 3">F0067</strain>
    </source>
</reference>
<dbReference type="SUPFAM" id="SSF159894">
    <property type="entry name" value="YgaC/TfoX-N like"/>
    <property type="match status" value="1"/>
</dbReference>
<name>U2P3K7_9BACT</name>
<dbReference type="EMBL" id="AWEY01000033">
    <property type="protein sequence ID" value="ERK38766.1"/>
    <property type="molecule type" value="Genomic_DNA"/>
</dbReference>
<dbReference type="InterPro" id="IPR007076">
    <property type="entry name" value="TfoX_N"/>
</dbReference>
<dbReference type="Pfam" id="PF04993">
    <property type="entry name" value="TfoX_N"/>
    <property type="match status" value="1"/>
</dbReference>
<keyword evidence="3" id="KW-1185">Reference proteome</keyword>
<dbReference type="AlphaFoldDB" id="U2P3K7"/>